<dbReference type="InterPro" id="IPR020904">
    <property type="entry name" value="Sc_DH/Rdtase_CS"/>
</dbReference>
<dbReference type="EMBL" id="ANFO01000035">
    <property type="protein sequence ID" value="KGQ13598.1"/>
    <property type="molecule type" value="Genomic_DNA"/>
</dbReference>
<feature type="domain" description="NAD-dependent epimerase/dehydratase" evidence="2">
    <location>
        <begin position="72"/>
        <end position="179"/>
    </location>
</feature>
<dbReference type="Proteomes" id="UP000030106">
    <property type="component" value="Unassembled WGS sequence"/>
</dbReference>
<reference evidence="3 4" key="1">
    <citation type="submission" date="2012-10" db="EMBL/GenBank/DDBJ databases">
        <title>Genome sequencing and analysis of entomopathogenic fungi Beauveria bassiana D1-5.</title>
        <authorList>
            <person name="Li Q."/>
            <person name="Wang L."/>
            <person name="Zhang Z."/>
            <person name="Wang Q."/>
            <person name="Ren J."/>
            <person name="Wang M."/>
            <person name="Xu W."/>
            <person name="Wang J."/>
            <person name="Lu Y."/>
            <person name="Du Q."/>
            <person name="Sun Z."/>
        </authorList>
    </citation>
    <scope>NUCLEOTIDE SEQUENCE [LARGE SCALE GENOMIC DNA]</scope>
    <source>
        <strain evidence="3 4">D1-5</strain>
    </source>
</reference>
<comment type="subcellular location">
    <subcellularLocation>
        <location evidence="1">Membrane</location>
    </subcellularLocation>
</comment>
<dbReference type="AlphaFoldDB" id="A0A0A2W124"/>
<dbReference type="HOGENOM" id="CLU_071330_5_2_1"/>
<evidence type="ECO:0000256" key="1">
    <source>
        <dbReference type="ARBA" id="ARBA00004370"/>
    </source>
</evidence>
<dbReference type="Pfam" id="PF01370">
    <property type="entry name" value="Epimerase"/>
    <property type="match status" value="1"/>
</dbReference>
<dbReference type="PANTHER" id="PTHR14097:SF8">
    <property type="entry name" value="NAD(P)-BINDING DOMAIN-CONTAINING PROTEIN"/>
    <property type="match status" value="1"/>
</dbReference>
<name>A0A0A2W124_BEABA</name>
<protein>
    <submittedName>
        <fullName evidence="3">Putative oxidoreductase</fullName>
    </submittedName>
</protein>
<sequence length="290" mass="31783">MVSSSAHHFSPVVFDDIHYHIRPYDPWTAYAQSKTALVLFAVEASRRWLEDGIFVNAVMPGAIKSNLQRHSGSGGMVGQGVLLASLAAKDVSDIILLVRKQPEGEHDPRLRYVVSGDLLTFDATDPLFSDVDACFFCAGISSSGVSEAAYRRVTYDMTLRVAEQLKARSPQMKFIYVSGAGADNSGKSSQMWARVRGEVENALLALFPGKAAIFRPAVILPTPEVQSRTPAYRLLYTVIAPVMRLISATTGKRFLSIIDIGNAMLNITRFGVEKTIMAKPDIVACADRRR</sequence>
<dbReference type="SUPFAM" id="SSF51735">
    <property type="entry name" value="NAD(P)-binding Rossmann-fold domains"/>
    <property type="match status" value="2"/>
</dbReference>
<accession>A0A0A2W124</accession>
<evidence type="ECO:0000259" key="2">
    <source>
        <dbReference type="Pfam" id="PF01370"/>
    </source>
</evidence>
<evidence type="ECO:0000313" key="3">
    <source>
        <dbReference type="EMBL" id="KGQ13598.1"/>
    </source>
</evidence>
<organism evidence="3 4">
    <name type="scientific">Beauveria bassiana D1-5</name>
    <dbReference type="NCBI Taxonomy" id="1245745"/>
    <lineage>
        <taxon>Eukaryota</taxon>
        <taxon>Fungi</taxon>
        <taxon>Dikarya</taxon>
        <taxon>Ascomycota</taxon>
        <taxon>Pezizomycotina</taxon>
        <taxon>Sordariomycetes</taxon>
        <taxon>Hypocreomycetidae</taxon>
        <taxon>Hypocreales</taxon>
        <taxon>Cordycipitaceae</taxon>
        <taxon>Beauveria</taxon>
    </lineage>
</organism>
<dbReference type="InterPro" id="IPR036291">
    <property type="entry name" value="NAD(P)-bd_dom_sf"/>
</dbReference>
<dbReference type="PROSITE" id="PS00061">
    <property type="entry name" value="ADH_SHORT"/>
    <property type="match status" value="1"/>
</dbReference>
<proteinExistence type="predicted"/>
<comment type="caution">
    <text evidence="3">The sequence shown here is derived from an EMBL/GenBank/DDBJ whole genome shotgun (WGS) entry which is preliminary data.</text>
</comment>
<dbReference type="GO" id="GO:0016020">
    <property type="term" value="C:membrane"/>
    <property type="evidence" value="ECO:0007669"/>
    <property type="project" value="UniProtKB-SubCell"/>
</dbReference>
<dbReference type="Gene3D" id="3.40.50.720">
    <property type="entry name" value="NAD(P)-binding Rossmann-like Domain"/>
    <property type="match status" value="2"/>
</dbReference>
<dbReference type="InterPro" id="IPR001509">
    <property type="entry name" value="Epimerase_deHydtase"/>
</dbReference>
<dbReference type="PANTHER" id="PTHR14097">
    <property type="entry name" value="OXIDOREDUCTASE HTATIP2"/>
    <property type="match status" value="1"/>
</dbReference>
<gene>
    <name evidence="3" type="ORF">BBAD15_g558</name>
</gene>
<dbReference type="STRING" id="1245745.A0A0A2W124"/>
<evidence type="ECO:0000313" key="4">
    <source>
        <dbReference type="Proteomes" id="UP000030106"/>
    </source>
</evidence>